<dbReference type="RefSeq" id="WP_271342397.1">
    <property type="nucleotide sequence ID" value="NZ_JAQKAB010000025.1"/>
</dbReference>
<accession>A0ABT4X8L0</accession>
<gene>
    <name evidence="1" type="ORF">PJ311_19010</name>
</gene>
<reference evidence="1 2" key="1">
    <citation type="submission" date="2023-01" db="EMBL/GenBank/DDBJ databases">
        <title>Bacillus changyiensis sp. nov., isolated from a coastal deposit.</title>
        <authorList>
            <person name="Xiao G."/>
            <person name="Lai Q."/>
            <person name="Hu Z."/>
            <person name="Shao Z."/>
        </authorList>
    </citation>
    <scope>NUCLEOTIDE SEQUENCE [LARGE SCALE GENOMIC DNA]</scope>
    <source>
        <strain evidence="1 2">CLL-7-23</strain>
    </source>
</reference>
<dbReference type="Proteomes" id="UP001211894">
    <property type="component" value="Unassembled WGS sequence"/>
</dbReference>
<comment type="caution">
    <text evidence="1">The sequence shown here is derived from an EMBL/GenBank/DDBJ whole genome shotgun (WGS) entry which is preliminary data.</text>
</comment>
<proteinExistence type="predicted"/>
<evidence type="ECO:0000313" key="2">
    <source>
        <dbReference type="Proteomes" id="UP001211894"/>
    </source>
</evidence>
<sequence length="88" mass="9942">MKYYEIHEPYYALIVAEDEKKAAEVYVDFVADDDGNLKDEVKEVCARYALGTFVGSVAKTNPHFTLGKVATDFVDRKNDYLLIDSSLV</sequence>
<keyword evidence="2" id="KW-1185">Reference proteome</keyword>
<dbReference type="EMBL" id="JAQKAB010000025">
    <property type="protein sequence ID" value="MDA7028625.1"/>
    <property type="molecule type" value="Genomic_DNA"/>
</dbReference>
<name>A0ABT4X8L0_9BACI</name>
<protein>
    <submittedName>
        <fullName evidence="1">Uncharacterized protein</fullName>
    </submittedName>
</protein>
<evidence type="ECO:0000313" key="1">
    <source>
        <dbReference type="EMBL" id="MDA7028625.1"/>
    </source>
</evidence>
<organism evidence="1 2">
    <name type="scientific">Bacillus changyiensis</name>
    <dbReference type="NCBI Taxonomy" id="3004103"/>
    <lineage>
        <taxon>Bacteria</taxon>
        <taxon>Bacillati</taxon>
        <taxon>Bacillota</taxon>
        <taxon>Bacilli</taxon>
        <taxon>Bacillales</taxon>
        <taxon>Bacillaceae</taxon>
        <taxon>Bacillus</taxon>
    </lineage>
</organism>